<evidence type="ECO:0000256" key="3">
    <source>
        <dbReference type="ARBA" id="ARBA00021523"/>
    </source>
</evidence>
<dbReference type="Pfam" id="PF04481">
    <property type="entry name" value="DUF561"/>
    <property type="match status" value="1"/>
</dbReference>
<evidence type="ECO:0000313" key="5">
    <source>
        <dbReference type="EMBL" id="PHT34468.1"/>
    </source>
</evidence>
<dbReference type="EMBL" id="MLFT02000011">
    <property type="protein sequence ID" value="PHT34468.1"/>
    <property type="molecule type" value="Genomic_DNA"/>
</dbReference>
<name>A0A2G2VNA5_CAPBA</name>
<reference evidence="6" key="2">
    <citation type="journal article" date="2017" name="J. Anim. Genet.">
        <title>Multiple reference genome sequences of hot pepper reveal the massive evolution of plant disease resistance genes by retroduplication.</title>
        <authorList>
            <person name="Kim S."/>
            <person name="Park J."/>
            <person name="Yeom S.-I."/>
            <person name="Kim Y.-M."/>
            <person name="Seo E."/>
            <person name="Kim K.-T."/>
            <person name="Kim M.-S."/>
            <person name="Lee J.M."/>
            <person name="Cheong K."/>
            <person name="Shin H.-S."/>
            <person name="Kim S.-B."/>
            <person name="Han K."/>
            <person name="Lee J."/>
            <person name="Park M."/>
            <person name="Lee H.-A."/>
            <person name="Lee H.-Y."/>
            <person name="Lee Y."/>
            <person name="Oh S."/>
            <person name="Lee J.H."/>
            <person name="Choi E."/>
            <person name="Choi E."/>
            <person name="Lee S.E."/>
            <person name="Jeon J."/>
            <person name="Kim H."/>
            <person name="Choi G."/>
            <person name="Song H."/>
            <person name="Lee J."/>
            <person name="Lee S.-C."/>
            <person name="Kwon J.-K."/>
            <person name="Lee H.-Y."/>
            <person name="Koo N."/>
            <person name="Hong Y."/>
            <person name="Kim R.W."/>
            <person name="Kang W.-H."/>
            <person name="Huh J.H."/>
            <person name="Kang B.-C."/>
            <person name="Yang T.-J."/>
            <person name="Lee Y.-H."/>
            <person name="Bennetzen J.L."/>
            <person name="Choi D."/>
        </authorList>
    </citation>
    <scope>NUCLEOTIDE SEQUENCE [LARGE SCALE GENOMIC DNA]</scope>
    <source>
        <strain evidence="6">cv. PBC81</strain>
    </source>
</reference>
<dbReference type="InterPro" id="IPR007570">
    <property type="entry name" value="Uncharacterised_Ycf23"/>
</dbReference>
<reference evidence="5 6" key="1">
    <citation type="journal article" date="2017" name="Genome Biol.">
        <title>New reference genome sequences of hot pepper reveal the massive evolution of plant disease-resistance genes by retroduplication.</title>
        <authorList>
            <person name="Kim S."/>
            <person name="Park J."/>
            <person name="Yeom S.I."/>
            <person name="Kim Y.M."/>
            <person name="Seo E."/>
            <person name="Kim K.T."/>
            <person name="Kim M.S."/>
            <person name="Lee J.M."/>
            <person name="Cheong K."/>
            <person name="Shin H.S."/>
            <person name="Kim S.B."/>
            <person name="Han K."/>
            <person name="Lee J."/>
            <person name="Park M."/>
            <person name="Lee H.A."/>
            <person name="Lee H.Y."/>
            <person name="Lee Y."/>
            <person name="Oh S."/>
            <person name="Lee J.H."/>
            <person name="Choi E."/>
            <person name="Choi E."/>
            <person name="Lee S.E."/>
            <person name="Jeon J."/>
            <person name="Kim H."/>
            <person name="Choi G."/>
            <person name="Song H."/>
            <person name="Lee J."/>
            <person name="Lee S.C."/>
            <person name="Kwon J.K."/>
            <person name="Lee H.Y."/>
            <person name="Koo N."/>
            <person name="Hong Y."/>
            <person name="Kim R.W."/>
            <person name="Kang W.H."/>
            <person name="Huh J.H."/>
            <person name="Kang B.C."/>
            <person name="Yang T.J."/>
            <person name="Lee Y.H."/>
            <person name="Bennetzen J.L."/>
            <person name="Choi D."/>
        </authorList>
    </citation>
    <scope>NUCLEOTIDE SEQUENCE [LARGE SCALE GENOMIC DNA]</scope>
    <source>
        <strain evidence="6">cv. PBC81</strain>
    </source>
</reference>
<protein>
    <recommendedName>
        <fullName evidence="3">Uncharacterized protein ycf23</fullName>
    </recommendedName>
</protein>
<dbReference type="SUPFAM" id="SSF51569">
    <property type="entry name" value="Aldolase"/>
    <property type="match status" value="1"/>
</dbReference>
<dbReference type="STRING" id="33114.A0A2G2VNA5"/>
<evidence type="ECO:0000256" key="4">
    <source>
        <dbReference type="ARBA" id="ARBA00022640"/>
    </source>
</evidence>
<comment type="subcellular location">
    <subcellularLocation>
        <location evidence="1">Plastid</location>
    </subcellularLocation>
</comment>
<comment type="caution">
    <text evidence="5">The sequence shown here is derived from an EMBL/GenBank/DDBJ whole genome shotgun (WGS) entry which is preliminary data.</text>
</comment>
<evidence type="ECO:0000313" key="6">
    <source>
        <dbReference type="Proteomes" id="UP000224567"/>
    </source>
</evidence>
<proteinExistence type="inferred from homology"/>
<comment type="similarity">
    <text evidence="2">Belongs to the ycf23 family.</text>
</comment>
<dbReference type="PANTHER" id="PTHR36895:SF1">
    <property type="entry name" value="YCF23 PROTEIN"/>
    <property type="match status" value="1"/>
</dbReference>
<evidence type="ECO:0000256" key="1">
    <source>
        <dbReference type="ARBA" id="ARBA00004474"/>
    </source>
</evidence>
<evidence type="ECO:0000256" key="2">
    <source>
        <dbReference type="ARBA" id="ARBA00009664"/>
    </source>
</evidence>
<organism evidence="5 6">
    <name type="scientific">Capsicum baccatum</name>
    <name type="common">Peruvian pepper</name>
    <dbReference type="NCBI Taxonomy" id="33114"/>
    <lineage>
        <taxon>Eukaryota</taxon>
        <taxon>Viridiplantae</taxon>
        <taxon>Streptophyta</taxon>
        <taxon>Embryophyta</taxon>
        <taxon>Tracheophyta</taxon>
        <taxon>Spermatophyta</taxon>
        <taxon>Magnoliopsida</taxon>
        <taxon>eudicotyledons</taxon>
        <taxon>Gunneridae</taxon>
        <taxon>Pentapetalae</taxon>
        <taxon>asterids</taxon>
        <taxon>lamiids</taxon>
        <taxon>Solanales</taxon>
        <taxon>Solanaceae</taxon>
        <taxon>Solanoideae</taxon>
        <taxon>Capsiceae</taxon>
        <taxon>Capsicum</taxon>
    </lineage>
</organism>
<accession>A0A2G2VNA5</accession>
<gene>
    <name evidence="5" type="ORF">CQW23_26268</name>
</gene>
<keyword evidence="4" id="KW-0934">Plastid</keyword>
<dbReference type="GO" id="GO:0009536">
    <property type="term" value="C:plastid"/>
    <property type="evidence" value="ECO:0007669"/>
    <property type="project" value="UniProtKB-SubCell"/>
</dbReference>
<dbReference type="PANTHER" id="PTHR36895">
    <property type="match status" value="1"/>
</dbReference>
<sequence>MKWRWWHWSPVAAVVQVMDGLPGCNSLVINFEKSAMREGSKGNGVWLLRYSLAGCMAACSGGWVLDWFMRDVGWLLLVFSSYRGEEREWERKKGVTWFPQQWWLADGGSLGHWETKRLLPSVTLSVTVLHTLSLPDQVKLDEQLELEGVDIIQMEGEKCSTPSKVGVLGLIKKAVNIPIMCSSGLSVVTTPMAIIAGAAGVGVGSSINKIND</sequence>
<dbReference type="Proteomes" id="UP000224567">
    <property type="component" value="Unassembled WGS sequence"/>
</dbReference>
<dbReference type="AlphaFoldDB" id="A0A2G2VNA5"/>
<keyword evidence="6" id="KW-1185">Reference proteome</keyword>